<accession>A0A922JD27</accession>
<organism evidence="2 3">
    <name type="scientific">Carya illinoinensis</name>
    <name type="common">Pecan</name>
    <dbReference type="NCBI Taxonomy" id="32201"/>
    <lineage>
        <taxon>Eukaryota</taxon>
        <taxon>Viridiplantae</taxon>
        <taxon>Streptophyta</taxon>
        <taxon>Embryophyta</taxon>
        <taxon>Tracheophyta</taxon>
        <taxon>Spermatophyta</taxon>
        <taxon>Magnoliopsida</taxon>
        <taxon>eudicotyledons</taxon>
        <taxon>Gunneridae</taxon>
        <taxon>Pentapetalae</taxon>
        <taxon>rosids</taxon>
        <taxon>fabids</taxon>
        <taxon>Fagales</taxon>
        <taxon>Juglandaceae</taxon>
        <taxon>Carya</taxon>
    </lineage>
</organism>
<feature type="region of interest" description="Disordered" evidence="1">
    <location>
        <begin position="435"/>
        <end position="454"/>
    </location>
</feature>
<feature type="region of interest" description="Disordered" evidence="1">
    <location>
        <begin position="538"/>
        <end position="562"/>
    </location>
</feature>
<evidence type="ECO:0008006" key="4">
    <source>
        <dbReference type="Google" id="ProtNLM"/>
    </source>
</evidence>
<dbReference type="PANTHER" id="PTHR14000:SF17">
    <property type="entry name" value="MYB-LIKE DOMAIN-CONTAINING PROTEIN"/>
    <property type="match status" value="1"/>
</dbReference>
<feature type="compositionally biased region" description="Basic and acidic residues" evidence="1">
    <location>
        <begin position="84"/>
        <end position="104"/>
    </location>
</feature>
<feature type="compositionally biased region" description="Basic and acidic residues" evidence="1">
    <location>
        <begin position="213"/>
        <end position="222"/>
    </location>
</feature>
<dbReference type="CDD" id="cd00167">
    <property type="entry name" value="SANT"/>
    <property type="match status" value="1"/>
</dbReference>
<sequence>MFVKMPSRNLIGSSSTEQCNTLRRSPRFLHQKNTPESKQPTNLRKSPRLHQKSATSELEDPKTPKSKARNNRACPWDPSLISAKENEDNLKKDSQRTSKSDRGARNCWNLSSGLRRSPRLNNGVEAFRGLRRSPRFSSHKNVVDERMDYVEKTFEKRRKSDSGFNSCRSSASRKSPRLDSGIDVGGLRKSHRIYNQKNVIHKHVEKSSSANSLDKEETDNGKAGKGAIPCEQVSGKRDGRTRATRGISIGPEVIVEGDEADNVINRKRKPDDECDDITKGWTKEQELALQRAYFAAKPTPHFWKRVSRLVPGKSAQECFDKVHSDNLTPLQPRPRSRAKKAQSSPLQHFSFSASRLLKPMAKRLNCNKQKTHLSQKSVRHLLQKHYHVDQDYEADLFSVLESNMDTSNQAVQPNVTLSTPKQLVGKHDFFQKFRERSSSVRKKPIPRSSSSSLTTLVSPPVLKQVKNRVLHEKYIDQLHCREAKRRAASARAQKSSVVKEDTNDIHNQNIDVVRAAKNALAYDARNVIDQYQHSQAIAMSNSDFNDGDDVDSNDDEGEDETT</sequence>
<dbReference type="InterPro" id="IPR001005">
    <property type="entry name" value="SANT/Myb"/>
</dbReference>
<feature type="compositionally biased region" description="Acidic residues" evidence="1">
    <location>
        <begin position="545"/>
        <end position="562"/>
    </location>
</feature>
<feature type="compositionally biased region" description="Polar residues" evidence="1">
    <location>
        <begin position="31"/>
        <end position="44"/>
    </location>
</feature>
<dbReference type="Proteomes" id="UP000811246">
    <property type="component" value="Chromosome 7"/>
</dbReference>
<feature type="region of interest" description="Disordered" evidence="1">
    <location>
        <begin position="160"/>
        <end position="184"/>
    </location>
</feature>
<evidence type="ECO:0000256" key="1">
    <source>
        <dbReference type="SAM" id="MobiDB-lite"/>
    </source>
</evidence>
<dbReference type="PANTHER" id="PTHR14000">
    <property type="entry name" value="FINGER CCCH DOMAIN PROTEIN, PUTATIVE (DUF3755)-RELATED"/>
    <property type="match status" value="1"/>
</dbReference>
<evidence type="ECO:0000313" key="3">
    <source>
        <dbReference type="Proteomes" id="UP000811246"/>
    </source>
</evidence>
<protein>
    <recommendedName>
        <fullName evidence="4">Myb-like domain-containing protein</fullName>
    </recommendedName>
</protein>
<feature type="region of interest" description="Disordered" evidence="1">
    <location>
        <begin position="324"/>
        <end position="345"/>
    </location>
</feature>
<comment type="caution">
    <text evidence="2">The sequence shown here is derived from an EMBL/GenBank/DDBJ whole genome shotgun (WGS) entry which is preliminary data.</text>
</comment>
<feature type="compositionally biased region" description="Polar residues" evidence="1">
    <location>
        <begin position="162"/>
        <end position="173"/>
    </location>
</feature>
<feature type="region of interest" description="Disordered" evidence="1">
    <location>
        <begin position="203"/>
        <end position="243"/>
    </location>
</feature>
<dbReference type="AlphaFoldDB" id="A0A922JD27"/>
<feature type="compositionally biased region" description="Polar residues" evidence="1">
    <location>
        <begin position="10"/>
        <end position="23"/>
    </location>
</feature>
<gene>
    <name evidence="2" type="ORF">I3842_07G041900</name>
</gene>
<reference evidence="2" key="1">
    <citation type="submission" date="2021-01" db="EMBL/GenBank/DDBJ databases">
        <authorList>
            <person name="Lovell J.T."/>
            <person name="Bentley N."/>
            <person name="Bhattarai G."/>
            <person name="Jenkins J.W."/>
            <person name="Sreedasyam A."/>
            <person name="Alarcon Y."/>
            <person name="Bock C."/>
            <person name="Boston L."/>
            <person name="Carlson J."/>
            <person name="Cervantes K."/>
            <person name="Clermont K."/>
            <person name="Krom N."/>
            <person name="Kubenka K."/>
            <person name="Mamidi S."/>
            <person name="Mattison C."/>
            <person name="Monteros M."/>
            <person name="Pisani C."/>
            <person name="Plott C."/>
            <person name="Rajasekar S."/>
            <person name="Rhein H.S."/>
            <person name="Rohla C."/>
            <person name="Song M."/>
            <person name="Hilaire R.S."/>
            <person name="Shu S."/>
            <person name="Wells L."/>
            <person name="Wang X."/>
            <person name="Webber J."/>
            <person name="Heerema R.J."/>
            <person name="Klein P."/>
            <person name="Conner P."/>
            <person name="Grauke L."/>
            <person name="Grimwood J."/>
            <person name="Schmutz J."/>
            <person name="Randall J.J."/>
        </authorList>
    </citation>
    <scope>NUCLEOTIDE SEQUENCE</scope>
    <source>
        <tissue evidence="2">Leaf</tissue>
    </source>
</reference>
<evidence type="ECO:0000313" key="2">
    <source>
        <dbReference type="EMBL" id="KAG6702578.1"/>
    </source>
</evidence>
<feature type="region of interest" description="Disordered" evidence="1">
    <location>
        <begin position="1"/>
        <end position="105"/>
    </location>
</feature>
<name>A0A922JD27_CARIL</name>
<proteinExistence type="predicted"/>
<dbReference type="EMBL" id="CM031831">
    <property type="protein sequence ID" value="KAG6702578.1"/>
    <property type="molecule type" value="Genomic_DNA"/>
</dbReference>